<proteinExistence type="predicted"/>
<feature type="region of interest" description="Disordered" evidence="1">
    <location>
        <begin position="21"/>
        <end position="154"/>
    </location>
</feature>
<gene>
    <name evidence="2" type="ORF">HUJ06_013344</name>
</gene>
<reference evidence="2 3" key="1">
    <citation type="journal article" date="2020" name="Mol. Biol. Evol.">
        <title>Distinct Expression and Methylation Patterns for Genes with Different Fates following a Single Whole-Genome Duplication in Flowering Plants.</title>
        <authorList>
            <person name="Shi T."/>
            <person name="Rahmani R.S."/>
            <person name="Gugger P.F."/>
            <person name="Wang M."/>
            <person name="Li H."/>
            <person name="Zhang Y."/>
            <person name="Li Z."/>
            <person name="Wang Q."/>
            <person name="Van de Peer Y."/>
            <person name="Marchal K."/>
            <person name="Chen J."/>
        </authorList>
    </citation>
    <scope>NUCLEOTIDE SEQUENCE [LARGE SCALE GENOMIC DNA]</scope>
    <source>
        <tissue evidence="2">Leaf</tissue>
    </source>
</reference>
<sequence length="154" mass="17790">MRKGDSNHCLWKSPSEVDIHHQGELMEQENSDMCRANSPLHDEKLKEKFSGRLHYEKTESTYEGMEVGSVDHHMVKSSSPMRMQHNLDEPEKEESYHAKRAPSENEKMDLHCSDLHSPHRNPERSSSPVRQMFTSPERSPYVQQSPGQKPISPP</sequence>
<comment type="caution">
    <text evidence="2">The sequence shown here is derived from an EMBL/GenBank/DDBJ whole genome shotgun (WGS) entry which is preliminary data.</text>
</comment>
<dbReference type="Proteomes" id="UP000607653">
    <property type="component" value="Unassembled WGS sequence"/>
</dbReference>
<keyword evidence="3" id="KW-1185">Reference proteome</keyword>
<dbReference type="EMBL" id="DUZY01000005">
    <property type="protein sequence ID" value="DAD39021.1"/>
    <property type="molecule type" value="Genomic_DNA"/>
</dbReference>
<name>A0A822Z5S2_NELNU</name>
<accession>A0A822Z5S2</accession>
<evidence type="ECO:0000313" key="2">
    <source>
        <dbReference type="EMBL" id="DAD39021.1"/>
    </source>
</evidence>
<evidence type="ECO:0000313" key="3">
    <source>
        <dbReference type="Proteomes" id="UP000607653"/>
    </source>
</evidence>
<feature type="compositionally biased region" description="Basic and acidic residues" evidence="1">
    <location>
        <begin position="85"/>
        <end position="123"/>
    </location>
</feature>
<feature type="compositionally biased region" description="Basic and acidic residues" evidence="1">
    <location>
        <begin position="40"/>
        <end position="60"/>
    </location>
</feature>
<dbReference type="AlphaFoldDB" id="A0A822Z5S2"/>
<feature type="compositionally biased region" description="Polar residues" evidence="1">
    <location>
        <begin position="124"/>
        <end position="147"/>
    </location>
</feature>
<evidence type="ECO:0000256" key="1">
    <source>
        <dbReference type="SAM" id="MobiDB-lite"/>
    </source>
</evidence>
<organism evidence="2 3">
    <name type="scientific">Nelumbo nucifera</name>
    <name type="common">Sacred lotus</name>
    <dbReference type="NCBI Taxonomy" id="4432"/>
    <lineage>
        <taxon>Eukaryota</taxon>
        <taxon>Viridiplantae</taxon>
        <taxon>Streptophyta</taxon>
        <taxon>Embryophyta</taxon>
        <taxon>Tracheophyta</taxon>
        <taxon>Spermatophyta</taxon>
        <taxon>Magnoliopsida</taxon>
        <taxon>Proteales</taxon>
        <taxon>Nelumbonaceae</taxon>
        <taxon>Nelumbo</taxon>
    </lineage>
</organism>
<protein>
    <submittedName>
        <fullName evidence="2">Uncharacterized protein</fullName>
    </submittedName>
</protein>